<evidence type="ECO:0000256" key="1">
    <source>
        <dbReference type="ARBA" id="ARBA00000971"/>
    </source>
</evidence>
<dbReference type="STRING" id="1590841.A0A2R6P3A8"/>
<dbReference type="PANTHER" id="PTHR11071">
    <property type="entry name" value="PEPTIDYL-PROLYL CIS-TRANS ISOMERASE"/>
    <property type="match status" value="1"/>
</dbReference>
<dbReference type="PROSITE" id="PS50072">
    <property type="entry name" value="CSA_PPIASE_2"/>
    <property type="match status" value="1"/>
</dbReference>
<dbReference type="OMA" id="HQTAMEN"/>
<evidence type="ECO:0000256" key="4">
    <source>
        <dbReference type="ARBA" id="ARBA00023235"/>
    </source>
</evidence>
<dbReference type="Gramene" id="PSR84741">
    <property type="protein sequence ID" value="PSR84741"/>
    <property type="gene ID" value="CEY00_Acc32719"/>
</dbReference>
<keyword evidence="8" id="KW-1185">Reference proteome</keyword>
<dbReference type="EMBL" id="NKQK01000029">
    <property type="protein sequence ID" value="PSR84741.1"/>
    <property type="molecule type" value="Genomic_DNA"/>
</dbReference>
<proteinExistence type="inferred from homology"/>
<dbReference type="InterPro" id="IPR002130">
    <property type="entry name" value="Cyclophilin-type_PPIase_dom"/>
</dbReference>
<evidence type="ECO:0000313" key="7">
    <source>
        <dbReference type="EMBL" id="PSR84741.1"/>
    </source>
</evidence>
<reference evidence="8" key="2">
    <citation type="journal article" date="2018" name="BMC Genomics">
        <title>A manually annotated Actinidia chinensis var. chinensis (kiwifruit) genome highlights the challenges associated with draft genomes and gene prediction in plants.</title>
        <authorList>
            <person name="Pilkington S.M."/>
            <person name="Crowhurst R."/>
            <person name="Hilario E."/>
            <person name="Nardozza S."/>
            <person name="Fraser L."/>
            <person name="Peng Y."/>
            <person name="Gunaseelan K."/>
            <person name="Simpson R."/>
            <person name="Tahir J."/>
            <person name="Deroles S.C."/>
            <person name="Templeton K."/>
            <person name="Luo Z."/>
            <person name="Davy M."/>
            <person name="Cheng C."/>
            <person name="McNeilage M."/>
            <person name="Scaglione D."/>
            <person name="Liu Y."/>
            <person name="Zhang Q."/>
            <person name="Datson P."/>
            <person name="De Silva N."/>
            <person name="Gardiner S.E."/>
            <person name="Bassett H."/>
            <person name="Chagne D."/>
            <person name="McCallum J."/>
            <person name="Dzierzon H."/>
            <person name="Deng C."/>
            <person name="Wang Y.Y."/>
            <person name="Barron L."/>
            <person name="Manako K."/>
            <person name="Bowen J."/>
            <person name="Foster T.M."/>
            <person name="Erridge Z.A."/>
            <person name="Tiffin H."/>
            <person name="Waite C.N."/>
            <person name="Davies K.M."/>
            <person name="Grierson E.P."/>
            <person name="Laing W.A."/>
            <person name="Kirk R."/>
            <person name="Chen X."/>
            <person name="Wood M."/>
            <person name="Montefiori M."/>
            <person name="Brummell D.A."/>
            <person name="Schwinn K.E."/>
            <person name="Catanach A."/>
            <person name="Fullerton C."/>
            <person name="Li D."/>
            <person name="Meiyalaghan S."/>
            <person name="Nieuwenhuizen N."/>
            <person name="Read N."/>
            <person name="Prakash R."/>
            <person name="Hunter D."/>
            <person name="Zhang H."/>
            <person name="McKenzie M."/>
            <person name="Knabel M."/>
            <person name="Harris A."/>
            <person name="Allan A.C."/>
            <person name="Gleave A."/>
            <person name="Chen A."/>
            <person name="Janssen B.J."/>
            <person name="Plunkett B."/>
            <person name="Ampomah-Dwamena C."/>
            <person name="Voogd C."/>
            <person name="Leif D."/>
            <person name="Lafferty D."/>
            <person name="Souleyre E.J.F."/>
            <person name="Varkonyi-Gasic E."/>
            <person name="Gambi F."/>
            <person name="Hanley J."/>
            <person name="Yao J.L."/>
            <person name="Cheung J."/>
            <person name="David K.M."/>
            <person name="Warren B."/>
            <person name="Marsh K."/>
            <person name="Snowden K.C."/>
            <person name="Lin-Wang K."/>
            <person name="Brian L."/>
            <person name="Martinez-Sanchez M."/>
            <person name="Wang M."/>
            <person name="Ileperuma N."/>
            <person name="Macnee N."/>
            <person name="Campin R."/>
            <person name="McAtee P."/>
            <person name="Drummond R.S.M."/>
            <person name="Espley R.V."/>
            <person name="Ireland H.S."/>
            <person name="Wu R."/>
            <person name="Atkinson R.G."/>
            <person name="Karunairetnam S."/>
            <person name="Bulley S."/>
            <person name="Chunkath S."/>
            <person name="Hanley Z."/>
            <person name="Storey R."/>
            <person name="Thrimawithana A.H."/>
            <person name="Thomson S."/>
            <person name="David C."/>
            <person name="Testolin R."/>
            <person name="Huang H."/>
            <person name="Hellens R.P."/>
            <person name="Schaffer R.J."/>
        </authorList>
    </citation>
    <scope>NUCLEOTIDE SEQUENCE [LARGE SCALE GENOMIC DNA]</scope>
    <source>
        <strain evidence="8">cv. Red5</strain>
    </source>
</reference>
<dbReference type="EC" id="5.2.1.8" evidence="5"/>
<dbReference type="SUPFAM" id="SSF50891">
    <property type="entry name" value="Cyclophilin-like"/>
    <property type="match status" value="1"/>
</dbReference>
<dbReference type="GO" id="GO:0006457">
    <property type="term" value="P:protein folding"/>
    <property type="evidence" value="ECO:0007669"/>
    <property type="project" value="TreeGrafter"/>
</dbReference>
<keyword evidence="4 5" id="KW-0413">Isomerase</keyword>
<evidence type="ECO:0000259" key="6">
    <source>
        <dbReference type="PROSITE" id="PS50072"/>
    </source>
</evidence>
<dbReference type="PANTHER" id="PTHR11071:SF561">
    <property type="entry name" value="PEPTIDYL-PROLYL CIS-TRANS ISOMERASE D-RELATED"/>
    <property type="match status" value="1"/>
</dbReference>
<reference evidence="7 8" key="1">
    <citation type="submission" date="2017-07" db="EMBL/GenBank/DDBJ databases">
        <title>An improved, manually edited Actinidia chinensis var. chinensis (kiwifruit) genome highlights the challenges associated with draft genomes and gene prediction in plants.</title>
        <authorList>
            <person name="Pilkington S."/>
            <person name="Crowhurst R."/>
            <person name="Hilario E."/>
            <person name="Nardozza S."/>
            <person name="Fraser L."/>
            <person name="Peng Y."/>
            <person name="Gunaseelan K."/>
            <person name="Simpson R."/>
            <person name="Tahir J."/>
            <person name="Deroles S."/>
            <person name="Templeton K."/>
            <person name="Luo Z."/>
            <person name="Davy M."/>
            <person name="Cheng C."/>
            <person name="Mcneilage M."/>
            <person name="Scaglione D."/>
            <person name="Liu Y."/>
            <person name="Zhang Q."/>
            <person name="Datson P."/>
            <person name="De Silva N."/>
            <person name="Gardiner S."/>
            <person name="Bassett H."/>
            <person name="Chagne D."/>
            <person name="Mccallum J."/>
            <person name="Dzierzon H."/>
            <person name="Deng C."/>
            <person name="Wang Y.-Y."/>
            <person name="Barron N."/>
            <person name="Manako K."/>
            <person name="Bowen J."/>
            <person name="Foster T."/>
            <person name="Erridge Z."/>
            <person name="Tiffin H."/>
            <person name="Waite C."/>
            <person name="Davies K."/>
            <person name="Grierson E."/>
            <person name="Laing W."/>
            <person name="Kirk R."/>
            <person name="Chen X."/>
            <person name="Wood M."/>
            <person name="Montefiori M."/>
            <person name="Brummell D."/>
            <person name="Schwinn K."/>
            <person name="Catanach A."/>
            <person name="Fullerton C."/>
            <person name="Li D."/>
            <person name="Meiyalaghan S."/>
            <person name="Nieuwenhuizen N."/>
            <person name="Read N."/>
            <person name="Prakash R."/>
            <person name="Hunter D."/>
            <person name="Zhang H."/>
            <person name="Mckenzie M."/>
            <person name="Knabel M."/>
            <person name="Harris A."/>
            <person name="Allan A."/>
            <person name="Chen A."/>
            <person name="Janssen B."/>
            <person name="Plunkett B."/>
            <person name="Dwamena C."/>
            <person name="Voogd C."/>
            <person name="Leif D."/>
            <person name="Lafferty D."/>
            <person name="Souleyre E."/>
            <person name="Varkonyi-Gasic E."/>
            <person name="Gambi F."/>
            <person name="Hanley J."/>
            <person name="Yao J.-L."/>
            <person name="Cheung J."/>
            <person name="David K."/>
            <person name="Warren B."/>
            <person name="Marsh K."/>
            <person name="Snowden K."/>
            <person name="Lin-Wang K."/>
            <person name="Brian L."/>
            <person name="Martinez-Sanchez M."/>
            <person name="Wang M."/>
            <person name="Ileperuma N."/>
            <person name="Macnee N."/>
            <person name="Campin R."/>
            <person name="Mcatee P."/>
            <person name="Drummond R."/>
            <person name="Espley R."/>
            <person name="Ireland H."/>
            <person name="Wu R."/>
            <person name="Atkinson R."/>
            <person name="Karunairetnam S."/>
            <person name="Bulley S."/>
            <person name="Chunkath S."/>
            <person name="Hanley Z."/>
            <person name="Storey R."/>
            <person name="Thrimawithana A."/>
            <person name="Thomson S."/>
            <person name="David C."/>
            <person name="Testolin R."/>
        </authorList>
    </citation>
    <scope>NUCLEOTIDE SEQUENCE [LARGE SCALE GENOMIC DNA]</scope>
    <source>
        <strain evidence="8">cv. Red5</strain>
        <tissue evidence="7">Young leaf</tissue>
    </source>
</reference>
<dbReference type="InterPro" id="IPR029000">
    <property type="entry name" value="Cyclophilin-like_dom_sf"/>
</dbReference>
<dbReference type="FunFam" id="2.40.100.10:FF:000001">
    <property type="entry name" value="Peptidyl-prolyl cis-trans isomerase"/>
    <property type="match status" value="1"/>
</dbReference>
<dbReference type="Pfam" id="PF00160">
    <property type="entry name" value="Pro_isomerase"/>
    <property type="match status" value="1"/>
</dbReference>
<dbReference type="AlphaFoldDB" id="A0A2R6P3A8"/>
<evidence type="ECO:0000256" key="2">
    <source>
        <dbReference type="ARBA" id="ARBA00007365"/>
    </source>
</evidence>
<comment type="catalytic activity">
    <reaction evidence="1 5">
        <text>[protein]-peptidylproline (omega=180) = [protein]-peptidylproline (omega=0)</text>
        <dbReference type="Rhea" id="RHEA:16237"/>
        <dbReference type="Rhea" id="RHEA-COMP:10747"/>
        <dbReference type="Rhea" id="RHEA-COMP:10748"/>
        <dbReference type="ChEBI" id="CHEBI:83833"/>
        <dbReference type="ChEBI" id="CHEBI:83834"/>
        <dbReference type="EC" id="5.2.1.8"/>
    </reaction>
</comment>
<keyword evidence="3 5" id="KW-0697">Rotamase</keyword>
<dbReference type="InParanoid" id="A0A2R6P3A8"/>
<comment type="function">
    <text evidence="5">PPIases accelerate the folding of proteins. It catalyzes the cis-trans isomerization of proline imidic peptide bonds in oligopeptides.</text>
</comment>
<protein>
    <recommendedName>
        <fullName evidence="5">Peptidyl-prolyl cis-trans isomerase</fullName>
        <shortName evidence="5">PPIase</shortName>
        <ecNumber evidence="5">5.2.1.8</ecNumber>
    </recommendedName>
</protein>
<feature type="domain" description="PPIase cyclophilin-type" evidence="6">
    <location>
        <begin position="96"/>
        <end position="245"/>
    </location>
</feature>
<dbReference type="Gene3D" id="2.40.100.10">
    <property type="entry name" value="Cyclophilin-like"/>
    <property type="match status" value="1"/>
</dbReference>
<name>A0A2R6P3A8_ACTCC</name>
<dbReference type="OrthoDB" id="193499at2759"/>
<dbReference type="GO" id="GO:0005737">
    <property type="term" value="C:cytoplasm"/>
    <property type="evidence" value="ECO:0007669"/>
    <property type="project" value="TreeGrafter"/>
</dbReference>
<evidence type="ECO:0000313" key="8">
    <source>
        <dbReference type="Proteomes" id="UP000241394"/>
    </source>
</evidence>
<evidence type="ECO:0000256" key="5">
    <source>
        <dbReference type="RuleBase" id="RU363019"/>
    </source>
</evidence>
<accession>A0A2R6P3A8</accession>
<sequence>MAVPFSTVSNVGSLSSSRSVSQIYFLSPLSTSSLSVKKSELPSTKWSSSSLRLSPLKRPSNISIRSSILASAEVAKLQSKVTNKVYLDVSIGNPPEPTGRIVIGLYGDVACFTGENFRALCTGENGFGYKGSPFHRVIKDYLIQGGDWYTKDGRDSSSIYGREFADESFVLTHNGPGVVSMANTGPHSNGSQFFICTVEAPWLNERHVVFGQVLEGMDVVKLIESLETDENERPIKDVIISDCGELPMD</sequence>
<dbReference type="Proteomes" id="UP000241394">
    <property type="component" value="Chromosome LG29"/>
</dbReference>
<comment type="caution">
    <text evidence="7">The sequence shown here is derived from an EMBL/GenBank/DDBJ whole genome shotgun (WGS) entry which is preliminary data.</text>
</comment>
<organism evidence="7 8">
    <name type="scientific">Actinidia chinensis var. chinensis</name>
    <name type="common">Chinese soft-hair kiwi</name>
    <dbReference type="NCBI Taxonomy" id="1590841"/>
    <lineage>
        <taxon>Eukaryota</taxon>
        <taxon>Viridiplantae</taxon>
        <taxon>Streptophyta</taxon>
        <taxon>Embryophyta</taxon>
        <taxon>Tracheophyta</taxon>
        <taxon>Spermatophyta</taxon>
        <taxon>Magnoliopsida</taxon>
        <taxon>eudicotyledons</taxon>
        <taxon>Gunneridae</taxon>
        <taxon>Pentapetalae</taxon>
        <taxon>asterids</taxon>
        <taxon>Ericales</taxon>
        <taxon>Actinidiaceae</taxon>
        <taxon>Actinidia</taxon>
    </lineage>
</organism>
<comment type="similarity">
    <text evidence="2 5">Belongs to the cyclophilin-type PPIase family.</text>
</comment>
<dbReference type="GO" id="GO:0003755">
    <property type="term" value="F:peptidyl-prolyl cis-trans isomerase activity"/>
    <property type="evidence" value="ECO:0007669"/>
    <property type="project" value="UniProtKB-UniRule"/>
</dbReference>
<dbReference type="PRINTS" id="PR00153">
    <property type="entry name" value="CSAPPISMRASE"/>
</dbReference>
<dbReference type="GO" id="GO:0016018">
    <property type="term" value="F:cyclosporin A binding"/>
    <property type="evidence" value="ECO:0007669"/>
    <property type="project" value="TreeGrafter"/>
</dbReference>
<evidence type="ECO:0000256" key="3">
    <source>
        <dbReference type="ARBA" id="ARBA00023110"/>
    </source>
</evidence>
<gene>
    <name evidence="7" type="ORF">CEY00_Acc32719</name>
</gene>